<dbReference type="PRINTS" id="PR00421">
    <property type="entry name" value="THIOREDOXIN"/>
</dbReference>
<dbReference type="Gene3D" id="3.40.30.10">
    <property type="entry name" value="Glutaredoxin"/>
    <property type="match status" value="1"/>
</dbReference>
<evidence type="ECO:0000313" key="14">
    <source>
        <dbReference type="Proteomes" id="UP001058016"/>
    </source>
</evidence>
<evidence type="ECO:0000313" key="15">
    <source>
        <dbReference type="Proteomes" id="UP001058072"/>
    </source>
</evidence>
<evidence type="ECO:0000256" key="2">
    <source>
        <dbReference type="ARBA" id="ARBA00020570"/>
    </source>
</evidence>
<organism evidence="13 15">
    <name type="scientific">Turicibacter bilis</name>
    <dbReference type="NCBI Taxonomy" id="2735723"/>
    <lineage>
        <taxon>Bacteria</taxon>
        <taxon>Bacillati</taxon>
        <taxon>Bacillota</taxon>
        <taxon>Erysipelotrichia</taxon>
        <taxon>Erysipelotrichales</taxon>
        <taxon>Turicibacteraceae</taxon>
        <taxon>Turicibacter</taxon>
    </lineage>
</organism>
<feature type="disulfide bond" description="Redox-active" evidence="10">
    <location>
        <begin position="31"/>
        <end position="34"/>
    </location>
</feature>
<dbReference type="Pfam" id="PF00085">
    <property type="entry name" value="Thioredoxin"/>
    <property type="match status" value="1"/>
</dbReference>
<comment type="similarity">
    <text evidence="1 8">Belongs to the thioredoxin family.</text>
</comment>
<dbReference type="RefSeq" id="WP_055306004.1">
    <property type="nucleotide sequence ID" value="NZ_CP071249.1"/>
</dbReference>
<evidence type="ECO:0000256" key="7">
    <source>
        <dbReference type="NCBIfam" id="TIGR01068"/>
    </source>
</evidence>
<evidence type="ECO:0000256" key="3">
    <source>
        <dbReference type="ARBA" id="ARBA00022448"/>
    </source>
</evidence>
<keyword evidence="3" id="KW-0813">Transport</keyword>
<dbReference type="PANTHER" id="PTHR45663:SF11">
    <property type="entry name" value="GEO12009P1"/>
    <property type="match status" value="1"/>
</dbReference>
<evidence type="ECO:0000256" key="5">
    <source>
        <dbReference type="ARBA" id="ARBA00023157"/>
    </source>
</evidence>
<dbReference type="GO" id="GO:0045454">
    <property type="term" value="P:cell redox homeostasis"/>
    <property type="evidence" value="ECO:0007669"/>
    <property type="project" value="TreeGrafter"/>
</dbReference>
<evidence type="ECO:0000256" key="4">
    <source>
        <dbReference type="ARBA" id="ARBA00022982"/>
    </source>
</evidence>
<dbReference type="FunFam" id="3.40.30.10:FF:000001">
    <property type="entry name" value="Thioredoxin"/>
    <property type="match status" value="1"/>
</dbReference>
<dbReference type="CDD" id="cd02947">
    <property type="entry name" value="TRX_family"/>
    <property type="match status" value="1"/>
</dbReference>
<dbReference type="EMBL" id="CP071250">
    <property type="protein sequence ID" value="UUF08709.1"/>
    <property type="molecule type" value="Genomic_DNA"/>
</dbReference>
<dbReference type="GO" id="GO:0015035">
    <property type="term" value="F:protein-disulfide reductase activity"/>
    <property type="evidence" value="ECO:0007669"/>
    <property type="project" value="UniProtKB-UniRule"/>
</dbReference>
<accession>A0A9Q9CLL7</accession>
<keyword evidence="5 10" id="KW-1015">Disulfide bond</keyword>
<feature type="site" description="Contributes to redox potential value" evidence="9">
    <location>
        <position position="32"/>
    </location>
</feature>
<dbReference type="PIRSF" id="PIRSF000077">
    <property type="entry name" value="Thioredoxin"/>
    <property type="match status" value="1"/>
</dbReference>
<feature type="site" description="Contributes to redox potential value" evidence="9">
    <location>
        <position position="33"/>
    </location>
</feature>
<proteinExistence type="inferred from homology"/>
<dbReference type="InterPro" id="IPR013766">
    <property type="entry name" value="Thioredoxin_domain"/>
</dbReference>
<evidence type="ECO:0000313" key="13">
    <source>
        <dbReference type="EMBL" id="UUF08709.1"/>
    </source>
</evidence>
<protein>
    <recommendedName>
        <fullName evidence="2 7">Thioredoxin</fullName>
    </recommendedName>
</protein>
<evidence type="ECO:0000256" key="10">
    <source>
        <dbReference type="PIRSR" id="PIRSR000077-4"/>
    </source>
</evidence>
<evidence type="ECO:0000256" key="6">
    <source>
        <dbReference type="ARBA" id="ARBA00023284"/>
    </source>
</evidence>
<keyword evidence="4" id="KW-0249">Electron transport</keyword>
<dbReference type="SUPFAM" id="SSF52833">
    <property type="entry name" value="Thioredoxin-like"/>
    <property type="match status" value="1"/>
</dbReference>
<reference evidence="13 14" key="1">
    <citation type="submission" date="2021-03" db="EMBL/GenBank/DDBJ databases">
        <title>Comparative Genomics and Metabolomics in the genus Turicibacter.</title>
        <authorList>
            <person name="Maki J."/>
            <person name="Looft T."/>
        </authorList>
    </citation>
    <scope>NUCLEOTIDE SEQUENCE</scope>
    <source>
        <strain evidence="13">ISU324</strain>
        <strain evidence="12 14">MMM721</strain>
    </source>
</reference>
<evidence type="ECO:0000256" key="9">
    <source>
        <dbReference type="PIRSR" id="PIRSR000077-1"/>
    </source>
</evidence>
<gene>
    <name evidence="13" type="primary">trxA</name>
    <name evidence="12" type="ORF">J0J69_12555</name>
    <name evidence="13" type="ORF">J0J70_01405</name>
</gene>
<feature type="active site" description="Nucleophile" evidence="9">
    <location>
        <position position="34"/>
    </location>
</feature>
<dbReference type="EMBL" id="CP071249">
    <property type="protein sequence ID" value="UUF05847.1"/>
    <property type="molecule type" value="Genomic_DNA"/>
</dbReference>
<evidence type="ECO:0000256" key="8">
    <source>
        <dbReference type="PIRNR" id="PIRNR000077"/>
    </source>
</evidence>
<dbReference type="GO" id="GO:0005829">
    <property type="term" value="C:cytosol"/>
    <property type="evidence" value="ECO:0007669"/>
    <property type="project" value="TreeGrafter"/>
</dbReference>
<dbReference type="InterPro" id="IPR036249">
    <property type="entry name" value="Thioredoxin-like_sf"/>
</dbReference>
<name>A0A9Q9CLL7_9FIRM</name>
<evidence type="ECO:0000256" key="1">
    <source>
        <dbReference type="ARBA" id="ARBA00008987"/>
    </source>
</evidence>
<dbReference type="Proteomes" id="UP001058072">
    <property type="component" value="Chromosome"/>
</dbReference>
<dbReference type="Proteomes" id="UP001058016">
    <property type="component" value="Chromosome"/>
</dbReference>
<evidence type="ECO:0000259" key="11">
    <source>
        <dbReference type="PROSITE" id="PS51352"/>
    </source>
</evidence>
<dbReference type="PROSITE" id="PS51352">
    <property type="entry name" value="THIOREDOXIN_2"/>
    <property type="match status" value="1"/>
</dbReference>
<dbReference type="InterPro" id="IPR005746">
    <property type="entry name" value="Thioredoxin"/>
</dbReference>
<sequence length="107" mass="12365">MNKIFEVEYNAQLPQLTKQGLTLVDFYATWCGPCKMLAPIFEELSETYQNDVQFVKVNVDEVPVLAHEYQVMTVPTLMLFKDGKPIESAKGFHPLNELKGWLDYHLK</sequence>
<feature type="site" description="Deprotonates C-terminal active site Cys" evidence="9">
    <location>
        <position position="25"/>
    </location>
</feature>
<keyword evidence="14" id="KW-1185">Reference proteome</keyword>
<dbReference type="PANTHER" id="PTHR45663">
    <property type="entry name" value="GEO12009P1"/>
    <property type="match status" value="1"/>
</dbReference>
<dbReference type="AlphaFoldDB" id="A0A9Q9CLL7"/>
<dbReference type="InterPro" id="IPR017937">
    <property type="entry name" value="Thioredoxin_CS"/>
</dbReference>
<dbReference type="PROSITE" id="PS00194">
    <property type="entry name" value="THIOREDOXIN_1"/>
    <property type="match status" value="1"/>
</dbReference>
<dbReference type="NCBIfam" id="TIGR01068">
    <property type="entry name" value="thioredoxin"/>
    <property type="match status" value="1"/>
</dbReference>
<feature type="domain" description="Thioredoxin" evidence="11">
    <location>
        <begin position="1"/>
        <end position="107"/>
    </location>
</feature>
<keyword evidence="6 10" id="KW-0676">Redox-active center</keyword>
<evidence type="ECO:0000313" key="12">
    <source>
        <dbReference type="EMBL" id="UUF05847.1"/>
    </source>
</evidence>
<feature type="active site" description="Nucleophile" evidence="9">
    <location>
        <position position="31"/>
    </location>
</feature>